<protein>
    <recommendedName>
        <fullName evidence="1">Retrovirus-related Pol polyprotein from transposon TNT 1-94-like beta-barrel domain-containing protein</fullName>
    </recommendedName>
</protein>
<evidence type="ECO:0000313" key="3">
    <source>
        <dbReference type="Proteomes" id="UP000187406"/>
    </source>
</evidence>
<reference evidence="3" key="1">
    <citation type="submission" date="2016-04" db="EMBL/GenBank/DDBJ databases">
        <title>Cephalotus genome sequencing.</title>
        <authorList>
            <person name="Fukushima K."/>
            <person name="Hasebe M."/>
            <person name="Fang X."/>
        </authorList>
    </citation>
    <scope>NUCLEOTIDE SEQUENCE [LARGE SCALE GENOMIC DNA]</scope>
    <source>
        <strain evidence="3">cv. St1</strain>
    </source>
</reference>
<dbReference type="Proteomes" id="UP000187406">
    <property type="component" value="Unassembled WGS sequence"/>
</dbReference>
<dbReference type="AlphaFoldDB" id="A0A1Q3CL02"/>
<sequence length="100" mass="10802">HMTGDKSIFVNFESKEGGDVTFGDNAKGKIKGFGSIGNNQTSIHNVLYVDGLKHNLLSISQLCDKDCRVTFCSVPDPSPLITQSELRGSVASRGVNLYIL</sequence>
<proteinExistence type="predicted"/>
<dbReference type="STRING" id="3775.A0A1Q3CL02"/>
<feature type="non-terminal residue" evidence="2">
    <location>
        <position position="1"/>
    </location>
</feature>
<name>A0A1Q3CL02_CEPFO</name>
<dbReference type="Pfam" id="PF22936">
    <property type="entry name" value="Pol_BBD"/>
    <property type="match status" value="1"/>
</dbReference>
<feature type="domain" description="Retrovirus-related Pol polyprotein from transposon TNT 1-94-like beta-barrel" evidence="1">
    <location>
        <begin position="1"/>
        <end position="67"/>
    </location>
</feature>
<accession>A0A1Q3CL02</accession>
<organism evidence="2 3">
    <name type="scientific">Cephalotus follicularis</name>
    <name type="common">Albany pitcher plant</name>
    <dbReference type="NCBI Taxonomy" id="3775"/>
    <lineage>
        <taxon>Eukaryota</taxon>
        <taxon>Viridiplantae</taxon>
        <taxon>Streptophyta</taxon>
        <taxon>Embryophyta</taxon>
        <taxon>Tracheophyta</taxon>
        <taxon>Spermatophyta</taxon>
        <taxon>Magnoliopsida</taxon>
        <taxon>eudicotyledons</taxon>
        <taxon>Gunneridae</taxon>
        <taxon>Pentapetalae</taxon>
        <taxon>rosids</taxon>
        <taxon>fabids</taxon>
        <taxon>Oxalidales</taxon>
        <taxon>Cephalotaceae</taxon>
        <taxon>Cephalotus</taxon>
    </lineage>
</organism>
<dbReference type="InParanoid" id="A0A1Q3CL02"/>
<evidence type="ECO:0000313" key="2">
    <source>
        <dbReference type="EMBL" id="GAV80929.1"/>
    </source>
</evidence>
<gene>
    <name evidence="2" type="ORF">CFOL_v3_24388</name>
</gene>
<comment type="caution">
    <text evidence="2">The sequence shown here is derived from an EMBL/GenBank/DDBJ whole genome shotgun (WGS) entry which is preliminary data.</text>
</comment>
<dbReference type="InterPro" id="IPR054722">
    <property type="entry name" value="PolX-like_BBD"/>
</dbReference>
<keyword evidence="3" id="KW-1185">Reference proteome</keyword>
<dbReference type="OrthoDB" id="1932348at2759"/>
<evidence type="ECO:0000259" key="1">
    <source>
        <dbReference type="Pfam" id="PF22936"/>
    </source>
</evidence>
<dbReference type="EMBL" id="BDDD01002288">
    <property type="protein sequence ID" value="GAV80929.1"/>
    <property type="molecule type" value="Genomic_DNA"/>
</dbReference>